<sequence>MKKCVNCKYFGTHGEHQGRMMYYCDHMNARKYTENDFVCYGHPDKPIITQAPHWCPLNRKKAKNEKENERAGA</sequence>
<dbReference type="EMBL" id="QVEV01000023">
    <property type="protein sequence ID" value="RGC14173.1"/>
    <property type="molecule type" value="Genomic_DNA"/>
</dbReference>
<organism evidence="1 2">
    <name type="scientific">Clostridium innocuum</name>
    <dbReference type="NCBI Taxonomy" id="1522"/>
    <lineage>
        <taxon>Bacteria</taxon>
        <taxon>Bacillati</taxon>
        <taxon>Bacillota</taxon>
        <taxon>Clostridia</taxon>
        <taxon>Eubacteriales</taxon>
        <taxon>Clostridiaceae</taxon>
        <taxon>Clostridium</taxon>
    </lineage>
</organism>
<dbReference type="Proteomes" id="UP000260025">
    <property type="component" value="Unassembled WGS sequence"/>
</dbReference>
<dbReference type="RefSeq" id="WP_117443771.1">
    <property type="nucleotide sequence ID" value="NZ_JAJFEN010000022.1"/>
</dbReference>
<comment type="caution">
    <text evidence="1">The sequence shown here is derived from an EMBL/GenBank/DDBJ whole genome shotgun (WGS) entry which is preliminary data.</text>
</comment>
<gene>
    <name evidence="1" type="ORF">DXA38_14445</name>
</gene>
<evidence type="ECO:0000313" key="2">
    <source>
        <dbReference type="Proteomes" id="UP000260025"/>
    </source>
</evidence>
<proteinExistence type="predicted"/>
<dbReference type="AlphaFoldDB" id="A0A3E2VUD3"/>
<name>A0A3E2VUD3_CLOIN</name>
<evidence type="ECO:0000313" key="1">
    <source>
        <dbReference type="EMBL" id="RGC14173.1"/>
    </source>
</evidence>
<reference evidence="1 2" key="1">
    <citation type="submission" date="2018-08" db="EMBL/GenBank/DDBJ databases">
        <title>A genome reference for cultivated species of the human gut microbiota.</title>
        <authorList>
            <person name="Zou Y."/>
            <person name="Xue W."/>
            <person name="Luo G."/>
        </authorList>
    </citation>
    <scope>NUCLEOTIDE SEQUENCE [LARGE SCALE GENOMIC DNA]</scope>
    <source>
        <strain evidence="1 2">OF01-2LB</strain>
    </source>
</reference>
<accession>A0A3E2VUD3</accession>
<protein>
    <submittedName>
        <fullName evidence="1">Uncharacterized protein</fullName>
    </submittedName>
</protein>